<proteinExistence type="predicted"/>
<accession>A0A1C0VZP6</accession>
<sequence length="205" mass="21930">MSIQSVKSSMDYTQDLQSAMASNPLSKETTSAEDREKNIQEAASKIDAKSVMTSYIVQFQMSVSTSSENNFGAQSSVGLMGSSALEDSAKLNNILSGLDLASIGYDGKALQDLTTQEAKDLISEDGFFGVAQTSSRIADFVLAGAGDDVEKLQAGREGIIRGYEQAQKAWGGELPDISEETLQKALEKIDKKLSELGVNVLEQEA</sequence>
<feature type="compositionally biased region" description="Polar residues" evidence="1">
    <location>
        <begin position="17"/>
        <end position="29"/>
    </location>
</feature>
<dbReference type="OrthoDB" id="49105at2"/>
<gene>
    <name evidence="2" type="ORF">NCTC13156_00826</name>
</gene>
<evidence type="ECO:0000313" key="3">
    <source>
        <dbReference type="Proteomes" id="UP000255269"/>
    </source>
</evidence>
<protein>
    <submittedName>
        <fullName evidence="2">Uncharacterized protein</fullName>
    </submittedName>
</protein>
<dbReference type="EMBL" id="UGJF01000001">
    <property type="protein sequence ID" value="STQ88002.1"/>
    <property type="molecule type" value="Genomic_DNA"/>
</dbReference>
<feature type="region of interest" description="Disordered" evidence="1">
    <location>
        <begin position="17"/>
        <end position="42"/>
    </location>
</feature>
<reference evidence="2 3" key="1">
    <citation type="submission" date="2018-06" db="EMBL/GenBank/DDBJ databases">
        <authorList>
            <consortium name="Pathogen Informatics"/>
            <person name="Doyle S."/>
        </authorList>
    </citation>
    <scope>NUCLEOTIDE SEQUENCE [LARGE SCALE GENOMIC DNA]</scope>
    <source>
        <strain evidence="2 3">NCTC13156</strain>
    </source>
</reference>
<feature type="compositionally biased region" description="Basic and acidic residues" evidence="1">
    <location>
        <begin position="30"/>
        <end position="42"/>
    </location>
</feature>
<name>A0A1C0VZP6_9HELI</name>
<evidence type="ECO:0000313" key="2">
    <source>
        <dbReference type="EMBL" id="STQ88002.1"/>
    </source>
</evidence>
<dbReference type="RefSeq" id="WP_054194730.1">
    <property type="nucleotide sequence ID" value="NZ_CAKMIM010000001.1"/>
</dbReference>
<dbReference type="GeneID" id="93196895"/>
<evidence type="ECO:0000256" key="1">
    <source>
        <dbReference type="SAM" id="MobiDB-lite"/>
    </source>
</evidence>
<dbReference type="Proteomes" id="UP000255269">
    <property type="component" value="Unassembled WGS sequence"/>
</dbReference>
<dbReference type="AlphaFoldDB" id="A0A1C0VZP6"/>
<organism evidence="2 3">
    <name type="scientific">Helicobacter pullorum</name>
    <dbReference type="NCBI Taxonomy" id="35818"/>
    <lineage>
        <taxon>Bacteria</taxon>
        <taxon>Pseudomonadati</taxon>
        <taxon>Campylobacterota</taxon>
        <taxon>Epsilonproteobacteria</taxon>
        <taxon>Campylobacterales</taxon>
        <taxon>Helicobacteraceae</taxon>
        <taxon>Helicobacter</taxon>
    </lineage>
</organism>